<sequence length="299" mass="34012">MRHINGLVVSTSYTSARSCASACAATDGGSAANFYFRSRLGYTFPFRSKKLRDFVYVEGNCVISLAYTYKNDQSDVTVTLIPLRHFAHPEFFHQVDNLCCQHQSVLMEGRTPYTSAPYSTFVPPRERVASVRPAEYEDSEGWEPREVERFWQPFSWGVKDSLNMTVVHAADKYDYEKLPWWSSVRFNAPLLGNFSREKHCLSMIPGLRASGYKSFAVPWGAAHMPIFNEMLVDNGYVQVGMCALVVVNRVDGDISAGEHQKCSRLLRRQNQLHHLLWGLGIVGALFLMRRMVVVEYSRS</sequence>
<organism evidence="2">
    <name type="scientific">Trypanosoma vivax (strain Y486)</name>
    <dbReference type="NCBI Taxonomy" id="1055687"/>
    <lineage>
        <taxon>Eukaryota</taxon>
        <taxon>Discoba</taxon>
        <taxon>Euglenozoa</taxon>
        <taxon>Kinetoplastea</taxon>
        <taxon>Metakinetoplastina</taxon>
        <taxon>Trypanosomatida</taxon>
        <taxon>Trypanosomatidae</taxon>
        <taxon>Trypanosoma</taxon>
        <taxon>Duttonella</taxon>
    </lineage>
</organism>
<name>G0U418_TRYVY</name>
<keyword evidence="1" id="KW-0812">Transmembrane</keyword>
<protein>
    <submittedName>
        <fullName evidence="2">Uncharacterized protein</fullName>
    </submittedName>
</protein>
<accession>G0U418</accession>
<dbReference type="AlphaFoldDB" id="G0U418"/>
<evidence type="ECO:0000256" key="1">
    <source>
        <dbReference type="SAM" id="Phobius"/>
    </source>
</evidence>
<keyword evidence="1" id="KW-1133">Transmembrane helix</keyword>
<dbReference type="EMBL" id="HE573026">
    <property type="protein sequence ID" value="CCC52180.1"/>
    <property type="molecule type" value="Genomic_DNA"/>
</dbReference>
<dbReference type="VEuPathDB" id="TriTrypDB:TvY486_1012230"/>
<reference evidence="2" key="1">
    <citation type="journal article" date="2012" name="Proc. Natl. Acad. Sci. U.S.A.">
        <title>Antigenic diversity is generated by distinct evolutionary mechanisms in African trypanosome species.</title>
        <authorList>
            <person name="Jackson A.P."/>
            <person name="Berry A."/>
            <person name="Aslett M."/>
            <person name="Allison H.C."/>
            <person name="Burton P."/>
            <person name="Vavrova-Anderson J."/>
            <person name="Brown R."/>
            <person name="Browne H."/>
            <person name="Corton N."/>
            <person name="Hauser H."/>
            <person name="Gamble J."/>
            <person name="Gilderthorp R."/>
            <person name="Marcello L."/>
            <person name="McQuillan J."/>
            <person name="Otto T.D."/>
            <person name="Quail M.A."/>
            <person name="Sanders M.J."/>
            <person name="van Tonder A."/>
            <person name="Ginger M.L."/>
            <person name="Field M.C."/>
            <person name="Barry J.D."/>
            <person name="Hertz-Fowler C."/>
            <person name="Berriman M."/>
        </authorList>
    </citation>
    <scope>NUCLEOTIDE SEQUENCE</scope>
    <source>
        <strain evidence="2">Y486</strain>
    </source>
</reference>
<proteinExistence type="predicted"/>
<evidence type="ECO:0000313" key="2">
    <source>
        <dbReference type="EMBL" id="CCC52180.1"/>
    </source>
</evidence>
<gene>
    <name evidence="2" type="ORF">TVY486_1012230</name>
</gene>
<keyword evidence="1" id="KW-0472">Membrane</keyword>
<feature type="transmembrane region" description="Helical" evidence="1">
    <location>
        <begin position="271"/>
        <end position="288"/>
    </location>
</feature>